<dbReference type="InterPro" id="IPR044751">
    <property type="entry name" value="Ion_transp-like_CBS"/>
</dbReference>
<proteinExistence type="inferred from homology"/>
<dbReference type="GO" id="GO:0005886">
    <property type="term" value="C:plasma membrane"/>
    <property type="evidence" value="ECO:0007669"/>
    <property type="project" value="UniProtKB-SubCell"/>
</dbReference>
<dbReference type="Pfam" id="PF03471">
    <property type="entry name" value="CorC_HlyC"/>
    <property type="match status" value="1"/>
</dbReference>
<dbReference type="CDD" id="cd04590">
    <property type="entry name" value="CBS_pair_CorC_HlyC_assoc"/>
    <property type="match status" value="1"/>
</dbReference>
<dbReference type="EMBL" id="FZMO01000068">
    <property type="protein sequence ID" value="SNQ46905.1"/>
    <property type="molecule type" value="Genomic_DNA"/>
</dbReference>
<evidence type="ECO:0000256" key="5">
    <source>
        <dbReference type="ARBA" id="ARBA00022737"/>
    </source>
</evidence>
<dbReference type="Pfam" id="PF01595">
    <property type="entry name" value="CNNM"/>
    <property type="match status" value="1"/>
</dbReference>
<evidence type="ECO:0000259" key="13">
    <source>
        <dbReference type="PROSITE" id="PS51371"/>
    </source>
</evidence>
<dbReference type="PANTHER" id="PTHR22777:SF32">
    <property type="entry name" value="UPF0053 INNER MEMBRANE PROTEIN YFJD"/>
    <property type="match status" value="1"/>
</dbReference>
<accession>A0A2I2KML3</accession>
<evidence type="ECO:0000256" key="2">
    <source>
        <dbReference type="ARBA" id="ARBA00006337"/>
    </source>
</evidence>
<sequence length="511" mass="52592">MSSGDLLLVFLTVVGSLAAAGFGCVDAALTRVSRVSVEGFARQNRAGVANLSTVVADPGRYLAPLLLLRIIGEMVAAACLTVLFARAYGAGFAAVGLGTLVATLIAYILVGVMFRTLGRQHAPAVALATAGLTVRLARILGPLPRLLIALGNAVTPGPGYRDGPFASEAELRDLVDLAEENEVIEREERDMIASVFELGDTLVREVMVPRPDMVFIESTKSVRQALSFALRSGFSRLPVIGESVDDVVGIAFLKDMVAHERDGDEDGPIAEIMRAPALVPESKPADDLLREMQASRTHMAIVIDEYGGTAGLVTIEDILEEIVGEITDEYDSEVAPVEWLDAGTARVTARLDVDDLGKLFDLDPEELPGADDAVTVGGLLATALGRVPIPGATAEVGGLRLTAERAAGRRNQIGTIVATRLDGAPPTAGRPPNGSTSRPAPAGAPRPADGPAAAGGPTLAGGAAPTGDAAASLDPASSTDPAPAGDPQPGDGAAVADRPVAPSQQHGKVTS</sequence>
<dbReference type="InterPro" id="IPR000644">
    <property type="entry name" value="CBS_dom"/>
</dbReference>
<dbReference type="PROSITE" id="PS51846">
    <property type="entry name" value="CNNM"/>
    <property type="match status" value="1"/>
</dbReference>
<dbReference type="SMART" id="SM01091">
    <property type="entry name" value="CorC_HlyC"/>
    <property type="match status" value="1"/>
</dbReference>
<keyword evidence="6 10" id="KW-1133">Transmembrane helix</keyword>
<keyword evidence="7 9" id="KW-0129">CBS domain</keyword>
<evidence type="ECO:0000256" key="8">
    <source>
        <dbReference type="ARBA" id="ARBA00023136"/>
    </source>
</evidence>
<dbReference type="PANTHER" id="PTHR22777">
    <property type="entry name" value="HEMOLYSIN-RELATED"/>
    <property type="match status" value="1"/>
</dbReference>
<dbReference type="AlphaFoldDB" id="A0A2I2KML3"/>
<feature type="compositionally biased region" description="Low complexity" evidence="11">
    <location>
        <begin position="437"/>
        <end position="473"/>
    </location>
</feature>
<reference evidence="15 16" key="1">
    <citation type="submission" date="2017-06" db="EMBL/GenBank/DDBJ databases">
        <authorList>
            <person name="Kim H.J."/>
            <person name="Triplett B.A."/>
        </authorList>
    </citation>
    <scope>NUCLEOTIDE SEQUENCE [LARGE SCALE GENOMIC DNA]</scope>
    <source>
        <strain evidence="15">FRACA_ARgP5</strain>
    </source>
</reference>
<feature type="transmembrane region" description="Helical" evidence="12">
    <location>
        <begin position="92"/>
        <end position="114"/>
    </location>
</feature>
<feature type="transmembrane region" description="Helical" evidence="12">
    <location>
        <begin position="61"/>
        <end position="85"/>
    </location>
</feature>
<dbReference type="InterPro" id="IPR016169">
    <property type="entry name" value="FAD-bd_PCMH_sub2"/>
</dbReference>
<dbReference type="SUPFAM" id="SSF54631">
    <property type="entry name" value="CBS-domain pair"/>
    <property type="match status" value="1"/>
</dbReference>
<dbReference type="Gene3D" id="3.10.580.10">
    <property type="entry name" value="CBS-domain"/>
    <property type="match status" value="1"/>
</dbReference>
<evidence type="ECO:0000313" key="16">
    <source>
        <dbReference type="Proteomes" id="UP000234331"/>
    </source>
</evidence>
<dbReference type="Gene3D" id="3.30.465.10">
    <property type="match status" value="1"/>
</dbReference>
<dbReference type="Proteomes" id="UP000234331">
    <property type="component" value="Unassembled WGS sequence"/>
</dbReference>
<evidence type="ECO:0000256" key="1">
    <source>
        <dbReference type="ARBA" id="ARBA00004651"/>
    </source>
</evidence>
<evidence type="ECO:0000256" key="3">
    <source>
        <dbReference type="ARBA" id="ARBA00022475"/>
    </source>
</evidence>
<evidence type="ECO:0000256" key="4">
    <source>
        <dbReference type="ARBA" id="ARBA00022692"/>
    </source>
</evidence>
<feature type="domain" description="CBS" evidence="13">
    <location>
        <begin position="207"/>
        <end position="267"/>
    </location>
</feature>
<protein>
    <recommendedName>
        <fullName evidence="17">CBS domain-containing protein</fullName>
    </recommendedName>
</protein>
<name>A0A2I2KML3_9ACTN</name>
<evidence type="ECO:0000256" key="11">
    <source>
        <dbReference type="SAM" id="MobiDB-lite"/>
    </source>
</evidence>
<feature type="compositionally biased region" description="Low complexity" evidence="11">
    <location>
        <begin position="480"/>
        <end position="497"/>
    </location>
</feature>
<dbReference type="InterPro" id="IPR036318">
    <property type="entry name" value="FAD-bd_PCMH-like_sf"/>
</dbReference>
<keyword evidence="5" id="KW-0677">Repeat</keyword>
<feature type="compositionally biased region" description="Polar residues" evidence="11">
    <location>
        <begin position="502"/>
        <end position="511"/>
    </location>
</feature>
<dbReference type="RefSeq" id="WP_243407299.1">
    <property type="nucleotide sequence ID" value="NZ_FZMO01000068.1"/>
</dbReference>
<organism evidence="15 16">
    <name type="scientific">Frankia canadensis</name>
    <dbReference type="NCBI Taxonomy" id="1836972"/>
    <lineage>
        <taxon>Bacteria</taxon>
        <taxon>Bacillati</taxon>
        <taxon>Actinomycetota</taxon>
        <taxon>Actinomycetes</taxon>
        <taxon>Frankiales</taxon>
        <taxon>Frankiaceae</taxon>
        <taxon>Frankia</taxon>
    </lineage>
</organism>
<keyword evidence="4 10" id="KW-0812">Transmembrane</keyword>
<evidence type="ECO:0000256" key="12">
    <source>
        <dbReference type="SAM" id="Phobius"/>
    </source>
</evidence>
<dbReference type="Pfam" id="PF00571">
    <property type="entry name" value="CBS"/>
    <property type="match status" value="2"/>
</dbReference>
<dbReference type="GO" id="GO:0050660">
    <property type="term" value="F:flavin adenine dinucleotide binding"/>
    <property type="evidence" value="ECO:0007669"/>
    <property type="project" value="InterPro"/>
</dbReference>
<evidence type="ECO:0000313" key="15">
    <source>
        <dbReference type="EMBL" id="SNQ46905.1"/>
    </source>
</evidence>
<dbReference type="SMART" id="SM00116">
    <property type="entry name" value="CBS"/>
    <property type="match status" value="2"/>
</dbReference>
<keyword evidence="3" id="KW-1003">Cell membrane</keyword>
<feature type="region of interest" description="Disordered" evidence="11">
    <location>
        <begin position="412"/>
        <end position="511"/>
    </location>
</feature>
<gene>
    <name evidence="15" type="ORF">FRACA_160056</name>
</gene>
<keyword evidence="16" id="KW-1185">Reference proteome</keyword>
<dbReference type="SUPFAM" id="SSF56176">
    <property type="entry name" value="FAD-binding/transporter-associated domain-like"/>
    <property type="match status" value="1"/>
</dbReference>
<evidence type="ECO:0000259" key="14">
    <source>
        <dbReference type="PROSITE" id="PS51846"/>
    </source>
</evidence>
<dbReference type="FunFam" id="3.10.580.10:FF:000002">
    <property type="entry name" value="Magnesium/cobalt efflux protein CorC"/>
    <property type="match status" value="1"/>
</dbReference>
<comment type="subcellular location">
    <subcellularLocation>
        <location evidence="1">Cell membrane</location>
        <topology evidence="1">Multi-pass membrane protein</topology>
    </subcellularLocation>
</comment>
<feature type="domain" description="CNNM transmembrane" evidence="14">
    <location>
        <begin position="1"/>
        <end position="188"/>
    </location>
</feature>
<dbReference type="PROSITE" id="PS51371">
    <property type="entry name" value="CBS"/>
    <property type="match status" value="2"/>
</dbReference>
<comment type="similarity">
    <text evidence="2">Belongs to the UPF0053 family.</text>
</comment>
<feature type="domain" description="CBS" evidence="13">
    <location>
        <begin position="272"/>
        <end position="329"/>
    </location>
</feature>
<evidence type="ECO:0000256" key="10">
    <source>
        <dbReference type="PROSITE-ProRule" id="PRU01193"/>
    </source>
</evidence>
<dbReference type="InterPro" id="IPR002550">
    <property type="entry name" value="CNNM"/>
</dbReference>
<evidence type="ECO:0000256" key="6">
    <source>
        <dbReference type="ARBA" id="ARBA00022989"/>
    </source>
</evidence>
<dbReference type="InterPro" id="IPR046342">
    <property type="entry name" value="CBS_dom_sf"/>
</dbReference>
<evidence type="ECO:0008006" key="17">
    <source>
        <dbReference type="Google" id="ProtNLM"/>
    </source>
</evidence>
<evidence type="ECO:0000256" key="9">
    <source>
        <dbReference type="PROSITE-ProRule" id="PRU00703"/>
    </source>
</evidence>
<keyword evidence="8 10" id="KW-0472">Membrane</keyword>
<dbReference type="InterPro" id="IPR005170">
    <property type="entry name" value="Transptr-assoc_dom"/>
</dbReference>
<evidence type="ECO:0000256" key="7">
    <source>
        <dbReference type="ARBA" id="ARBA00023122"/>
    </source>
</evidence>